<dbReference type="EC" id="1.3.1.9" evidence="8"/>
<feature type="binding site" evidence="11">
    <location>
        <position position="23"/>
    </location>
    <ligand>
        <name>NAD(+)</name>
        <dbReference type="ChEBI" id="CHEBI:57540"/>
    </ligand>
</feature>
<reference evidence="12 13" key="1">
    <citation type="submission" date="2011-04" db="EMBL/GenBank/DDBJ databases">
        <authorList>
            <person name="Muzny D."/>
            <person name="Qin X."/>
            <person name="Deng J."/>
            <person name="Jiang H."/>
            <person name="Liu Y."/>
            <person name="Qu J."/>
            <person name="Song X.-Z."/>
            <person name="Zhang L."/>
            <person name="Thornton R."/>
            <person name="Coyle M."/>
            <person name="Francisco L."/>
            <person name="Jackson L."/>
            <person name="Javaid M."/>
            <person name="Korchina V."/>
            <person name="Kovar C."/>
            <person name="Mata R."/>
            <person name="Mathew T."/>
            <person name="Ngo R."/>
            <person name="Nguyen L."/>
            <person name="Nguyen N."/>
            <person name="Okwuonu G."/>
            <person name="Ongeri F."/>
            <person name="Pham C."/>
            <person name="Simmons D."/>
            <person name="Wilczek-Boney K."/>
            <person name="Hale W."/>
            <person name="Jakkamsetti A."/>
            <person name="Pham P."/>
            <person name="Ruth R."/>
            <person name="San Lucas F."/>
            <person name="Warren J."/>
            <person name="Zhang J."/>
            <person name="Zhao Z."/>
            <person name="Zhou C."/>
            <person name="Zhu D."/>
            <person name="Lee S."/>
            <person name="Bess C."/>
            <person name="Blankenburg K."/>
            <person name="Forbes L."/>
            <person name="Fu Q."/>
            <person name="Gubbala S."/>
            <person name="Hirani K."/>
            <person name="Jayaseelan J.C."/>
            <person name="Lara F."/>
            <person name="Munidasa M."/>
            <person name="Palculict T."/>
            <person name="Patil S."/>
            <person name="Pu L.-L."/>
            <person name="Saada N."/>
            <person name="Tang L."/>
            <person name="Weissenberger G."/>
            <person name="Zhu Y."/>
            <person name="Hemphill L."/>
            <person name="Shang Y."/>
            <person name="Youmans B."/>
            <person name="Ayvaz T."/>
            <person name="Ross M."/>
            <person name="Santibanez J."/>
            <person name="Aqrawi P."/>
            <person name="Gross S."/>
            <person name="Joshi V."/>
            <person name="Fowler G."/>
            <person name="Nazareth L."/>
            <person name="Reid J."/>
            <person name="Worley K."/>
            <person name="Petrosino J."/>
            <person name="Highlander S."/>
            <person name="Gibbs R."/>
        </authorList>
    </citation>
    <scope>NUCLEOTIDE SEQUENCE [LARGE SCALE GENOMIC DNA]</scope>
    <source>
        <strain evidence="12 13">2681</strain>
    </source>
</reference>
<evidence type="ECO:0000256" key="2">
    <source>
        <dbReference type="ARBA" id="ARBA00009233"/>
    </source>
</evidence>
<feature type="active site" description="Proton acceptor" evidence="9">
    <location>
        <position position="167"/>
    </location>
</feature>
<comment type="caution">
    <text evidence="12">The sequence shown here is derived from an EMBL/GenBank/DDBJ whole genome shotgun (WGS) entry which is preliminary data.</text>
</comment>
<feature type="binding site" evidence="11">
    <location>
        <begin position="76"/>
        <end position="77"/>
    </location>
    <ligand>
        <name>NAD(+)</name>
        <dbReference type="ChEBI" id="CHEBI:57540"/>
    </ligand>
</feature>
<dbReference type="Gene3D" id="1.10.8.400">
    <property type="entry name" value="Enoyl acyl carrier protein reductase"/>
    <property type="match status" value="1"/>
</dbReference>
<keyword evidence="4" id="KW-0276">Fatty acid metabolism</keyword>
<dbReference type="Proteomes" id="UP000005316">
    <property type="component" value="Unassembled WGS sequence"/>
</dbReference>
<dbReference type="Pfam" id="PF13561">
    <property type="entry name" value="adh_short_C2"/>
    <property type="match status" value="1"/>
</dbReference>
<dbReference type="eggNOG" id="COG0623">
    <property type="taxonomic scope" value="Bacteria"/>
</dbReference>
<dbReference type="InterPro" id="IPR002347">
    <property type="entry name" value="SDR_fam"/>
</dbReference>
<evidence type="ECO:0000313" key="13">
    <source>
        <dbReference type="Proteomes" id="UP000005316"/>
    </source>
</evidence>
<dbReference type="AlphaFoldDB" id="F9DWM7"/>
<dbReference type="EMBL" id="AFPZ01000100">
    <property type="protein sequence ID" value="EGQ21662.1"/>
    <property type="molecule type" value="Genomic_DNA"/>
</dbReference>
<dbReference type="CDD" id="cd05372">
    <property type="entry name" value="ENR_SDR"/>
    <property type="match status" value="1"/>
</dbReference>
<name>F9DWM7_9BACL</name>
<evidence type="ECO:0000256" key="4">
    <source>
        <dbReference type="ARBA" id="ARBA00022832"/>
    </source>
</evidence>
<feature type="binding site" evidence="11">
    <location>
        <position position="104"/>
    </location>
    <ligand>
        <name>NAD(+)</name>
        <dbReference type="ChEBI" id="CHEBI:57540"/>
    </ligand>
</feature>
<evidence type="ECO:0000256" key="9">
    <source>
        <dbReference type="PIRSR" id="PIRSR000094-1"/>
    </source>
</evidence>
<dbReference type="PIRSF" id="PIRSF000094">
    <property type="entry name" value="Enoyl-ACP_rdct"/>
    <property type="match status" value="1"/>
</dbReference>
<feature type="binding site" evidence="11">
    <location>
        <position position="174"/>
    </location>
    <ligand>
        <name>NAD(+)</name>
        <dbReference type="ChEBI" id="CHEBI:57540"/>
    </ligand>
</feature>
<protein>
    <recommendedName>
        <fullName evidence="8">Enoyl-[acyl-carrier-protein] reductase [NADH]</fullName>
        <ecNumber evidence="8">1.3.1.9</ecNumber>
    </recommendedName>
</protein>
<evidence type="ECO:0000256" key="3">
    <source>
        <dbReference type="ARBA" id="ARBA00022516"/>
    </source>
</evidence>
<evidence type="ECO:0000313" key="12">
    <source>
        <dbReference type="EMBL" id="EGQ21662.1"/>
    </source>
</evidence>
<evidence type="ECO:0000256" key="8">
    <source>
        <dbReference type="PIRNR" id="PIRNR000094"/>
    </source>
</evidence>
<keyword evidence="8 11" id="KW-0520">NAD</keyword>
<feature type="binding site" evidence="11">
    <location>
        <begin position="29"/>
        <end position="30"/>
    </location>
    <ligand>
        <name>NAD(+)</name>
        <dbReference type="ChEBI" id="CHEBI:57540"/>
    </ligand>
</feature>
<feature type="active site" description="Proton acceptor" evidence="9">
    <location>
        <position position="157"/>
    </location>
</feature>
<feature type="binding site" evidence="11">
    <location>
        <begin position="203"/>
        <end position="207"/>
    </location>
    <ligand>
        <name>NAD(+)</name>
        <dbReference type="ChEBI" id="CHEBI:57540"/>
    </ligand>
</feature>
<dbReference type="HOGENOM" id="CLU_010194_10_1_9"/>
<dbReference type="PANTHER" id="PTHR43159">
    <property type="entry name" value="ENOYL-[ACYL-CARRIER-PROTEIN] REDUCTASE"/>
    <property type="match status" value="1"/>
</dbReference>
<dbReference type="InterPro" id="IPR036291">
    <property type="entry name" value="NAD(P)-bd_dom_sf"/>
</dbReference>
<evidence type="ECO:0000256" key="6">
    <source>
        <dbReference type="ARBA" id="ARBA00023098"/>
    </source>
</evidence>
<dbReference type="GO" id="GO:0004318">
    <property type="term" value="F:enoyl-[acyl-carrier-protein] reductase (NADH) activity"/>
    <property type="evidence" value="ECO:0007669"/>
    <property type="project" value="UniProtKB-EC"/>
</dbReference>
<comment type="catalytic activity">
    <reaction evidence="8">
        <text>a 2,3-saturated acyl-[ACP] + NAD(+) = a (2E)-enoyl-[ACP] + NADH + H(+)</text>
        <dbReference type="Rhea" id="RHEA:10240"/>
        <dbReference type="Rhea" id="RHEA-COMP:9925"/>
        <dbReference type="Rhea" id="RHEA-COMP:9926"/>
        <dbReference type="ChEBI" id="CHEBI:15378"/>
        <dbReference type="ChEBI" id="CHEBI:57540"/>
        <dbReference type="ChEBI" id="CHEBI:57945"/>
        <dbReference type="ChEBI" id="CHEBI:78784"/>
        <dbReference type="ChEBI" id="CHEBI:78785"/>
        <dbReference type="EC" id="1.3.1.9"/>
    </reaction>
</comment>
<dbReference type="InterPro" id="IPR014358">
    <property type="entry name" value="Enoyl-ACP_Rdtase_NADH"/>
</dbReference>
<keyword evidence="3 8" id="KW-0444">Lipid biosynthesis</keyword>
<keyword evidence="5 8" id="KW-0560">Oxidoreductase</keyword>
<proteinExistence type="inferred from homology"/>
<comment type="similarity">
    <text evidence="2 8">Belongs to the short-chain dehydrogenases/reductases (SDR) family. FabI subfamily.</text>
</comment>
<dbReference type="STRING" id="759851.SAMN04244570_2952"/>
<dbReference type="Gene3D" id="3.40.50.720">
    <property type="entry name" value="NAD(P)-binding Rossmann-like Domain"/>
    <property type="match status" value="1"/>
</dbReference>
<organism evidence="12 13">
    <name type="scientific">Sporosarcina newyorkensis 2681</name>
    <dbReference type="NCBI Taxonomy" id="1027292"/>
    <lineage>
        <taxon>Bacteria</taxon>
        <taxon>Bacillati</taxon>
        <taxon>Bacillota</taxon>
        <taxon>Bacilli</taxon>
        <taxon>Bacillales</taxon>
        <taxon>Caryophanaceae</taxon>
        <taxon>Sporosarcina</taxon>
    </lineage>
</organism>
<feature type="binding site" evidence="10">
    <location>
        <position position="107"/>
    </location>
    <ligand>
        <name>substrate</name>
    </ligand>
</feature>
<dbReference type="GO" id="GO:0006633">
    <property type="term" value="P:fatty acid biosynthetic process"/>
    <property type="evidence" value="ECO:0007669"/>
    <property type="project" value="UniProtKB-KW"/>
</dbReference>
<evidence type="ECO:0000256" key="1">
    <source>
        <dbReference type="ARBA" id="ARBA00005189"/>
    </source>
</evidence>
<keyword evidence="6" id="KW-0443">Lipid metabolism</keyword>
<comment type="pathway">
    <text evidence="1">Lipid metabolism.</text>
</comment>
<evidence type="ECO:0000256" key="5">
    <source>
        <dbReference type="ARBA" id="ARBA00023002"/>
    </source>
</evidence>
<evidence type="ECO:0000256" key="7">
    <source>
        <dbReference type="ARBA" id="ARBA00023160"/>
    </source>
</evidence>
<dbReference type="PANTHER" id="PTHR43159:SF2">
    <property type="entry name" value="ENOYL-[ACYL-CARRIER-PROTEIN] REDUCTASE [NADH], CHLOROPLASTIC"/>
    <property type="match status" value="1"/>
</dbReference>
<keyword evidence="7 8" id="KW-0275">Fatty acid biosynthesis</keyword>
<gene>
    <name evidence="12" type="primary">fabI</name>
    <name evidence="12" type="ORF">HMPREF9372_3208</name>
</gene>
<dbReference type="SUPFAM" id="SSF51735">
    <property type="entry name" value="NAD(P)-binding Rossmann-fold domains"/>
    <property type="match status" value="1"/>
</dbReference>
<evidence type="ECO:0000256" key="10">
    <source>
        <dbReference type="PIRSR" id="PIRSR000094-2"/>
    </source>
</evidence>
<sequence length="266" mass="28900">MKFQEVIMVDLLKLSGKNIVIMGVANERSIGWGVAKALFSVGANVIFTYRKDRSREKLEKALEKNDLQATQIVQCDVNSDESMAQAFKTIGEQVGVIHGLVHSVAFAHQEDLRNPFVETTRDGYAFAQDSSSYSLVAAAREARQYMTEGGAIITMSYLGAERVLEGYNVMGVAKAALEASVRYLASELGEQNIRVNAISAGAVRTLSAKGVPSFNTILGQIEERAPLKRNVKPEEVSDMIIAMLSNLSSGVTGEVIYVDAGYHIMG</sequence>
<dbReference type="PRINTS" id="PR00081">
    <property type="entry name" value="GDHRDH"/>
</dbReference>
<accession>F9DWM7</accession>
<evidence type="ECO:0000256" key="11">
    <source>
        <dbReference type="PIRSR" id="PIRSR000094-3"/>
    </source>
</evidence>